<dbReference type="OrthoDB" id="2381692at2"/>
<evidence type="ECO:0000313" key="2">
    <source>
        <dbReference type="EMBL" id="ACV61523.1"/>
    </source>
</evidence>
<dbReference type="Pfam" id="PF14034">
    <property type="entry name" value="Spore_YtrH"/>
    <property type="match status" value="1"/>
</dbReference>
<evidence type="ECO:0000313" key="3">
    <source>
        <dbReference type="Proteomes" id="UP000002217"/>
    </source>
</evidence>
<feature type="transmembrane region" description="Helical" evidence="1">
    <location>
        <begin position="9"/>
        <end position="30"/>
    </location>
</feature>
<evidence type="ECO:0008006" key="4">
    <source>
        <dbReference type="Google" id="ProtNLM"/>
    </source>
</evidence>
<dbReference type="HOGENOM" id="CLU_128689_1_0_9"/>
<dbReference type="EMBL" id="CP001720">
    <property type="protein sequence ID" value="ACV61523.1"/>
    <property type="molecule type" value="Genomic_DNA"/>
</dbReference>
<feature type="transmembrane region" description="Helical" evidence="1">
    <location>
        <begin position="83"/>
        <end position="103"/>
    </location>
</feature>
<keyword evidence="1" id="KW-0472">Membrane</keyword>
<gene>
    <name evidence="2" type="ordered locus">Dtox_0603</name>
</gene>
<evidence type="ECO:0000256" key="1">
    <source>
        <dbReference type="SAM" id="Phobius"/>
    </source>
</evidence>
<dbReference type="KEGG" id="dae:Dtox_0603"/>
<protein>
    <recommendedName>
        <fullName evidence="4">Sporulation protein YtrH</fullName>
    </recommendedName>
</protein>
<dbReference type="Proteomes" id="UP000002217">
    <property type="component" value="Chromosome"/>
</dbReference>
<dbReference type="eggNOG" id="ENOG50330BE">
    <property type="taxonomic scope" value="Bacteria"/>
</dbReference>
<organism evidence="2 3">
    <name type="scientific">Desulfofarcimen acetoxidans (strain ATCC 49208 / DSM 771 / KCTC 5769 / VKM B-1644 / 5575)</name>
    <name type="common">Desulfotomaculum acetoxidans</name>
    <dbReference type="NCBI Taxonomy" id="485916"/>
    <lineage>
        <taxon>Bacteria</taxon>
        <taxon>Bacillati</taxon>
        <taxon>Bacillota</taxon>
        <taxon>Clostridia</taxon>
        <taxon>Eubacteriales</taxon>
        <taxon>Peptococcaceae</taxon>
        <taxon>Desulfofarcimen</taxon>
    </lineage>
</organism>
<dbReference type="InterPro" id="IPR025689">
    <property type="entry name" value="Spore_YtrH"/>
</dbReference>
<dbReference type="AlphaFoldDB" id="C8W668"/>
<reference evidence="2 3" key="1">
    <citation type="journal article" date="2009" name="Stand. Genomic Sci.">
        <title>Complete genome sequence of Desulfotomaculum acetoxidans type strain (5575).</title>
        <authorList>
            <person name="Spring S."/>
            <person name="Lapidus A."/>
            <person name="Schroder M."/>
            <person name="Gleim D."/>
            <person name="Sims D."/>
            <person name="Meincke L."/>
            <person name="Glavina Del Rio T."/>
            <person name="Tice H."/>
            <person name="Copeland A."/>
            <person name="Cheng J.F."/>
            <person name="Lucas S."/>
            <person name="Chen F."/>
            <person name="Nolan M."/>
            <person name="Bruce D."/>
            <person name="Goodwin L."/>
            <person name="Pitluck S."/>
            <person name="Ivanova N."/>
            <person name="Mavromatis K."/>
            <person name="Mikhailova N."/>
            <person name="Pati A."/>
            <person name="Chen A."/>
            <person name="Palaniappan K."/>
            <person name="Land M."/>
            <person name="Hauser L."/>
            <person name="Chang Y.J."/>
            <person name="Jeffries C.D."/>
            <person name="Chain P."/>
            <person name="Saunders E."/>
            <person name="Brettin T."/>
            <person name="Detter J.C."/>
            <person name="Goker M."/>
            <person name="Bristow J."/>
            <person name="Eisen J.A."/>
            <person name="Markowitz V."/>
            <person name="Hugenholtz P."/>
            <person name="Kyrpides N.C."/>
            <person name="Klenk H.P."/>
            <person name="Han C."/>
        </authorList>
    </citation>
    <scope>NUCLEOTIDE SEQUENCE [LARGE SCALE GENOMIC DNA]</scope>
    <source>
        <strain evidence="3">ATCC 49208 / DSM 771 / VKM B-1644</strain>
    </source>
</reference>
<accession>C8W668</accession>
<name>C8W668_DESAS</name>
<proteinExistence type="predicted"/>
<keyword evidence="3" id="KW-1185">Reference proteome</keyword>
<keyword evidence="1" id="KW-0812">Transmembrane</keyword>
<feature type="transmembrane region" description="Helical" evidence="1">
    <location>
        <begin position="50"/>
        <end position="71"/>
    </location>
</feature>
<dbReference type="STRING" id="485916.Dtox_0603"/>
<keyword evidence="1" id="KW-1133">Transmembrane helix</keyword>
<sequence length="108" mass="11684">MHVFFPKLVLIFFTAFGIMIGATLMGSLAALLMKEPPVATMLSLAKEIKIWAIVAAIGGSFSTFEILESGIFQGDLKAMVKQFFFILSSFSGTHLGYFVVVNLTGGKN</sequence>